<dbReference type="GO" id="GO:0003677">
    <property type="term" value="F:DNA binding"/>
    <property type="evidence" value="ECO:0007669"/>
    <property type="project" value="InterPro"/>
</dbReference>
<dbReference type="Proteomes" id="UP000295620">
    <property type="component" value="Unassembled WGS sequence"/>
</dbReference>
<keyword evidence="2" id="KW-1185">Reference proteome</keyword>
<accession>A0A4R6T356</accession>
<dbReference type="InterPro" id="IPR010982">
    <property type="entry name" value="Lambda_DNA-bd_dom_sf"/>
</dbReference>
<dbReference type="RefSeq" id="WP_133575187.1">
    <property type="nucleotide sequence ID" value="NZ_SNYC01000003.1"/>
</dbReference>
<dbReference type="OrthoDB" id="677191at2"/>
<protein>
    <submittedName>
        <fullName evidence="1">Uncharacterized protein</fullName>
    </submittedName>
</protein>
<dbReference type="EMBL" id="SNYC01000003">
    <property type="protein sequence ID" value="TDQ12178.1"/>
    <property type="molecule type" value="Genomic_DNA"/>
</dbReference>
<organism evidence="1 2">
    <name type="scientific">Pedobacter metabolipauper</name>
    <dbReference type="NCBI Taxonomy" id="425513"/>
    <lineage>
        <taxon>Bacteria</taxon>
        <taxon>Pseudomonadati</taxon>
        <taxon>Bacteroidota</taxon>
        <taxon>Sphingobacteriia</taxon>
        <taxon>Sphingobacteriales</taxon>
        <taxon>Sphingobacteriaceae</taxon>
        <taxon>Pedobacter</taxon>
    </lineage>
</organism>
<sequence length="161" mass="18406">MSVIKNLHKLLHLQYFSTDHLNKLEAGAALHLKYSNISFKIIEMNIKNSSVVVKTEQGKHLSENYADEVRLIELTRELFSVLDGAKILVHPIPYKPPIIDVVNPAWINDKMLNNGVRIKDIQADTGIDKTNLSAWINGTRPMSQPVKAMFYFYFKLNSQIQ</sequence>
<evidence type="ECO:0000313" key="2">
    <source>
        <dbReference type="Proteomes" id="UP000295620"/>
    </source>
</evidence>
<comment type="caution">
    <text evidence="1">The sequence shown here is derived from an EMBL/GenBank/DDBJ whole genome shotgun (WGS) entry which is preliminary data.</text>
</comment>
<name>A0A4R6T356_9SPHI</name>
<gene>
    <name evidence="1" type="ORF">ATK78_1311</name>
</gene>
<dbReference type="AlphaFoldDB" id="A0A4R6T356"/>
<evidence type="ECO:0000313" key="1">
    <source>
        <dbReference type="EMBL" id="TDQ12178.1"/>
    </source>
</evidence>
<dbReference type="SUPFAM" id="SSF47413">
    <property type="entry name" value="lambda repressor-like DNA-binding domains"/>
    <property type="match status" value="1"/>
</dbReference>
<reference evidence="1 2" key="1">
    <citation type="submission" date="2019-03" db="EMBL/GenBank/DDBJ databases">
        <title>Genomic Encyclopedia of Archaeal and Bacterial Type Strains, Phase II (KMG-II): from individual species to whole genera.</title>
        <authorList>
            <person name="Goeker M."/>
        </authorList>
    </citation>
    <scope>NUCLEOTIDE SEQUENCE [LARGE SCALE GENOMIC DNA]</scope>
    <source>
        <strain evidence="1 2">DSM 19035</strain>
    </source>
</reference>
<proteinExistence type="predicted"/>